<comment type="subcellular location">
    <subcellularLocation>
        <location evidence="1">Membrane</location>
    </subcellularLocation>
</comment>
<evidence type="ECO:0000256" key="5">
    <source>
        <dbReference type="ARBA" id="ARBA00023136"/>
    </source>
</evidence>
<evidence type="ECO:0000256" key="6">
    <source>
        <dbReference type="SAM" id="Phobius"/>
    </source>
</evidence>
<evidence type="ECO:0000313" key="8">
    <source>
        <dbReference type="WBParaSite" id="ACRNAN_scaffold12773.g15748.t1"/>
    </source>
</evidence>
<dbReference type="PANTHER" id="PTHR23503">
    <property type="entry name" value="SOLUTE CARRIER FAMILY 2"/>
    <property type="match status" value="1"/>
</dbReference>
<dbReference type="Gene3D" id="1.20.1250.20">
    <property type="entry name" value="MFS general substrate transporter like domains"/>
    <property type="match status" value="2"/>
</dbReference>
<feature type="transmembrane region" description="Helical" evidence="6">
    <location>
        <begin position="58"/>
        <end position="78"/>
    </location>
</feature>
<dbReference type="Proteomes" id="UP000887540">
    <property type="component" value="Unplaced"/>
</dbReference>
<keyword evidence="7" id="KW-1185">Reference proteome</keyword>
<dbReference type="InterPro" id="IPR005828">
    <property type="entry name" value="MFS_sugar_transport-like"/>
</dbReference>
<accession>A0A914CQ58</accession>
<keyword evidence="4 6" id="KW-1133">Transmembrane helix</keyword>
<dbReference type="GO" id="GO:0016020">
    <property type="term" value="C:membrane"/>
    <property type="evidence" value="ECO:0007669"/>
    <property type="project" value="UniProtKB-SubCell"/>
</dbReference>
<evidence type="ECO:0000256" key="3">
    <source>
        <dbReference type="ARBA" id="ARBA00022692"/>
    </source>
</evidence>
<name>A0A914CQ58_9BILA</name>
<keyword evidence="3 6" id="KW-0812">Transmembrane</keyword>
<evidence type="ECO:0000256" key="4">
    <source>
        <dbReference type="ARBA" id="ARBA00022989"/>
    </source>
</evidence>
<dbReference type="InterPro" id="IPR045263">
    <property type="entry name" value="GLUT"/>
</dbReference>
<dbReference type="Pfam" id="PF00083">
    <property type="entry name" value="Sugar_tr"/>
    <property type="match status" value="2"/>
</dbReference>
<dbReference type="PANTHER" id="PTHR23503:SF8">
    <property type="entry name" value="FACILITATED GLUCOSE TRANSPORTER PROTEIN 1"/>
    <property type="match status" value="1"/>
</dbReference>
<dbReference type="WBParaSite" id="ACRNAN_scaffold12773.g15748.t1">
    <property type="protein sequence ID" value="ACRNAN_scaffold12773.g15748.t1"/>
    <property type="gene ID" value="ACRNAN_scaffold12773.g15748"/>
</dbReference>
<evidence type="ECO:0000313" key="7">
    <source>
        <dbReference type="Proteomes" id="UP000887540"/>
    </source>
</evidence>
<protein>
    <submittedName>
        <fullName evidence="8">Uncharacterized protein</fullName>
    </submittedName>
</protein>
<dbReference type="GO" id="GO:0015149">
    <property type="term" value="F:hexose transmembrane transporter activity"/>
    <property type="evidence" value="ECO:0007669"/>
    <property type="project" value="TreeGrafter"/>
</dbReference>
<keyword evidence="5 6" id="KW-0472">Membrane</keyword>
<evidence type="ECO:0000256" key="2">
    <source>
        <dbReference type="ARBA" id="ARBA00022448"/>
    </source>
</evidence>
<evidence type="ECO:0000256" key="1">
    <source>
        <dbReference type="ARBA" id="ARBA00004370"/>
    </source>
</evidence>
<dbReference type="InterPro" id="IPR036259">
    <property type="entry name" value="MFS_trans_sf"/>
</dbReference>
<keyword evidence="2" id="KW-0813">Transport</keyword>
<proteinExistence type="predicted"/>
<organism evidence="7 8">
    <name type="scientific">Acrobeloides nanus</name>
    <dbReference type="NCBI Taxonomy" id="290746"/>
    <lineage>
        <taxon>Eukaryota</taxon>
        <taxon>Metazoa</taxon>
        <taxon>Ecdysozoa</taxon>
        <taxon>Nematoda</taxon>
        <taxon>Chromadorea</taxon>
        <taxon>Rhabditida</taxon>
        <taxon>Tylenchina</taxon>
        <taxon>Cephalobomorpha</taxon>
        <taxon>Cephaloboidea</taxon>
        <taxon>Cephalobidae</taxon>
        <taxon>Acrobeloides</taxon>
    </lineage>
</organism>
<sequence>MPYVYGHLVGFTAIPVILQLLLLPFCVESPKYSLIFKDNIEQAERDLKKLRGFDDNLLSHYIFLVFMGLIALFIFFTYNYVLETKGKTIEEIKRDL</sequence>
<feature type="transmembrane region" description="Helical" evidence="6">
    <location>
        <begin position="6"/>
        <end position="27"/>
    </location>
</feature>
<reference evidence="8" key="1">
    <citation type="submission" date="2022-11" db="UniProtKB">
        <authorList>
            <consortium name="WormBaseParasite"/>
        </authorList>
    </citation>
    <scope>IDENTIFICATION</scope>
</reference>
<dbReference type="AlphaFoldDB" id="A0A914CQ58"/>